<feature type="region of interest" description="Disordered" evidence="1">
    <location>
        <begin position="128"/>
        <end position="209"/>
    </location>
</feature>
<dbReference type="EMBL" id="KQ417090">
    <property type="protein sequence ID" value="KOF93765.1"/>
    <property type="molecule type" value="Genomic_DNA"/>
</dbReference>
<feature type="compositionally biased region" description="Basic and acidic residues" evidence="1">
    <location>
        <begin position="59"/>
        <end position="75"/>
    </location>
</feature>
<name>A0A0L8HY77_OCTBM</name>
<feature type="compositionally biased region" description="Low complexity" evidence="1">
    <location>
        <begin position="133"/>
        <end position="145"/>
    </location>
</feature>
<protein>
    <recommendedName>
        <fullName evidence="3">SH3 domain-containing protein</fullName>
    </recommendedName>
</protein>
<proteinExistence type="predicted"/>
<evidence type="ECO:0000313" key="2">
    <source>
        <dbReference type="EMBL" id="KOF93765.1"/>
    </source>
</evidence>
<sequence>MGTDIGWFPGSYVKEIRTASLIEASEEETERETPTLQRLKPRVSSFMIKKRVSKDIQDNNFHIDDQQMSRSHSELTDTISLPRSRTSTAGSSSVGEAEHIRFQQRSPSILLDIPGRLQNGYADQRLSVGSLSQNQRDNNNNAQRRLSSRRVEPPSLLLQIPIQGRTTPLLRPTRPAPPPPPSRKPIRSVSPSSTATSPLTETTPITPLTPTLLQTPAEEADVIVTTLTLPPTIPATTQLATTEGVAAAAAAAATAPAAATTNPVIIGIDGKEDATRTTAIPPPPPPLSSLEPNLESNPDNQLELTNHLSTPLIQSQENVQMQSKIVNDVAPSGSLENGIEPLTEPLLQAETQCLPLSHYPNQLQTDSCET</sequence>
<evidence type="ECO:0000256" key="1">
    <source>
        <dbReference type="SAM" id="MobiDB-lite"/>
    </source>
</evidence>
<dbReference type="AlphaFoldDB" id="A0A0L8HY77"/>
<reference evidence="2" key="1">
    <citation type="submission" date="2015-07" db="EMBL/GenBank/DDBJ databases">
        <title>MeaNS - Measles Nucleotide Surveillance Program.</title>
        <authorList>
            <person name="Tran T."/>
            <person name="Druce J."/>
        </authorList>
    </citation>
    <scope>NUCLEOTIDE SEQUENCE</scope>
    <source>
        <strain evidence="2">UCB-OBI-ISO-001</strain>
        <tissue evidence="2">Gonad</tissue>
    </source>
</reference>
<dbReference type="OrthoDB" id="6132495at2759"/>
<feature type="region of interest" description="Disordered" evidence="1">
    <location>
        <begin position="59"/>
        <end position="100"/>
    </location>
</feature>
<feature type="compositionally biased region" description="Pro residues" evidence="1">
    <location>
        <begin position="174"/>
        <end position="183"/>
    </location>
</feature>
<evidence type="ECO:0008006" key="3">
    <source>
        <dbReference type="Google" id="ProtNLM"/>
    </source>
</evidence>
<feature type="compositionally biased region" description="Polar residues" evidence="1">
    <location>
        <begin position="76"/>
        <end position="94"/>
    </location>
</feature>
<gene>
    <name evidence="2" type="ORF">OCBIM_22003538mg</name>
</gene>
<accession>A0A0L8HY77</accession>
<organism evidence="2">
    <name type="scientific">Octopus bimaculoides</name>
    <name type="common">California two-spotted octopus</name>
    <dbReference type="NCBI Taxonomy" id="37653"/>
    <lineage>
        <taxon>Eukaryota</taxon>
        <taxon>Metazoa</taxon>
        <taxon>Spiralia</taxon>
        <taxon>Lophotrochozoa</taxon>
        <taxon>Mollusca</taxon>
        <taxon>Cephalopoda</taxon>
        <taxon>Coleoidea</taxon>
        <taxon>Octopodiformes</taxon>
        <taxon>Octopoda</taxon>
        <taxon>Incirrata</taxon>
        <taxon>Octopodidae</taxon>
        <taxon>Octopus</taxon>
    </lineage>
</organism>
<feature type="compositionally biased region" description="Low complexity" evidence="1">
    <location>
        <begin position="187"/>
        <end position="209"/>
    </location>
</feature>
<feature type="region of interest" description="Disordered" evidence="1">
    <location>
        <begin position="274"/>
        <end position="302"/>
    </location>
</feature>
<feature type="compositionally biased region" description="Low complexity" evidence="1">
    <location>
        <begin position="288"/>
        <end position="298"/>
    </location>
</feature>